<sequence length="918" mass="105574">MKVQDNVRSRKAPGAVSKKLPKPWEVSRTPVGESPVFFANTIPVTQNSDTVPQPRQEARQPLLQDGPIVDDIRTEYHPASGRPASVVHFEDYREHDPVNIDPPHNPEPWKPFQTRLDFEFAQLAHDAALNKRQVEKLIDLLQRCAKGVEMLTIKTPKNLADVWDQASEMLTPFQKHVISVRYKEVYVSFDFWSRSLWNWALDLVKNPILAPHFQWDARKLYKYNGKEFIRFIHEPWTADRWWRIQTLLPEGGKPLCFIIYADKTKLSSFGTVMGYPVIARLANLPVEFRNSRGLGGGEVVGWLPIVGEEEEERGDPQYVNFKRVVWHESFRKLLESIKEFSKTGYNVYCGDGIFRHLFPLILFLSADYEEACVMVLIRGFKGLCPCPVCLVPKNELHNLRKKWPKRSASETRELVQLARKATTGVAREEILKPQSIRNVVNAFWDVEHSDPFRTISYDKMHYGPHGLGGKHLWPALQLHVKAIGKAAMHKVDIQAHLLPRWRGLNHFNKILNIQFSDANKYEDIMKLSIFISHNILEKNISTSGYILLRCVRSYLKVDAYTAMEVHTSETIDIGRQEILKFSDIMKEYISAIEDTNFDKNWDFPKHHFLDHVFDDILAKGVTRNYDSKAGEGMHPDLKKSFALRTNYKEVGPQILRASHRGYIAMHIVSQILAQTELEDKHVGKPDEVTPDEEHAMKQPDNQFGNIYLGAPQSPTTIKSIESSTQSKPWLQGFHRKLEQFLQGLFRPLQPTNVPRSGAERYGPSYTSIEDLLTECRFIKSFYESKINWKTAIDYLRCSPQFGNAERYDSVIFNTDAGLVFAQLRFVFKISIKDQVIPIALVQAFDRISGHTVAMKRKDKDLGFIRLRKKGDKDTEVIPARSIIRGVCIFPAFDRDGDHLVFDVVDPDLLLRLDHLAPT</sequence>
<dbReference type="AlphaFoldDB" id="A0A067S2V0"/>
<feature type="region of interest" description="Disordered" evidence="1">
    <location>
        <begin position="1"/>
        <end position="27"/>
    </location>
</feature>
<accession>A0A067S2V0</accession>
<dbReference type="Proteomes" id="UP000027222">
    <property type="component" value="Unassembled WGS sequence"/>
</dbReference>
<dbReference type="InterPro" id="IPR041078">
    <property type="entry name" value="Plavaka"/>
</dbReference>
<dbReference type="EMBL" id="KL142497">
    <property type="protein sequence ID" value="KDR65150.1"/>
    <property type="molecule type" value="Genomic_DNA"/>
</dbReference>
<dbReference type="OrthoDB" id="3239511at2759"/>
<name>A0A067S2V0_GALM3</name>
<organism evidence="2 3">
    <name type="scientific">Galerina marginata (strain CBS 339.88)</name>
    <dbReference type="NCBI Taxonomy" id="685588"/>
    <lineage>
        <taxon>Eukaryota</taxon>
        <taxon>Fungi</taxon>
        <taxon>Dikarya</taxon>
        <taxon>Basidiomycota</taxon>
        <taxon>Agaricomycotina</taxon>
        <taxon>Agaricomycetes</taxon>
        <taxon>Agaricomycetidae</taxon>
        <taxon>Agaricales</taxon>
        <taxon>Agaricineae</taxon>
        <taxon>Strophariaceae</taxon>
        <taxon>Galerina</taxon>
    </lineage>
</organism>
<dbReference type="Pfam" id="PF18759">
    <property type="entry name" value="Plavaka"/>
    <property type="match status" value="1"/>
</dbReference>
<reference evidence="3" key="1">
    <citation type="journal article" date="2014" name="Proc. Natl. Acad. Sci. U.S.A.">
        <title>Extensive sampling of basidiomycete genomes demonstrates inadequacy of the white-rot/brown-rot paradigm for wood decay fungi.</title>
        <authorList>
            <person name="Riley R."/>
            <person name="Salamov A.A."/>
            <person name="Brown D.W."/>
            <person name="Nagy L.G."/>
            <person name="Floudas D."/>
            <person name="Held B.W."/>
            <person name="Levasseur A."/>
            <person name="Lombard V."/>
            <person name="Morin E."/>
            <person name="Otillar R."/>
            <person name="Lindquist E.A."/>
            <person name="Sun H."/>
            <person name="LaButti K.M."/>
            <person name="Schmutz J."/>
            <person name="Jabbour D."/>
            <person name="Luo H."/>
            <person name="Baker S.E."/>
            <person name="Pisabarro A.G."/>
            <person name="Walton J.D."/>
            <person name="Blanchette R.A."/>
            <person name="Henrissat B."/>
            <person name="Martin F."/>
            <person name="Cullen D."/>
            <person name="Hibbett D.S."/>
            <person name="Grigoriev I.V."/>
        </authorList>
    </citation>
    <scope>NUCLEOTIDE SEQUENCE [LARGE SCALE GENOMIC DNA]</scope>
    <source>
        <strain evidence="3">CBS 339.88</strain>
    </source>
</reference>
<keyword evidence="3" id="KW-1185">Reference proteome</keyword>
<dbReference type="HOGENOM" id="CLU_009122_0_0_1"/>
<evidence type="ECO:0000256" key="1">
    <source>
        <dbReference type="SAM" id="MobiDB-lite"/>
    </source>
</evidence>
<evidence type="ECO:0000313" key="2">
    <source>
        <dbReference type="EMBL" id="KDR65150.1"/>
    </source>
</evidence>
<protein>
    <submittedName>
        <fullName evidence="2">Uncharacterized protein</fullName>
    </submittedName>
</protein>
<evidence type="ECO:0000313" key="3">
    <source>
        <dbReference type="Proteomes" id="UP000027222"/>
    </source>
</evidence>
<proteinExistence type="predicted"/>
<gene>
    <name evidence="2" type="ORF">GALMADRAFT_148940</name>
</gene>